<dbReference type="OrthoDB" id="8010101at2759"/>
<dbReference type="AlphaFoldDB" id="A0A034WDE3"/>
<dbReference type="EMBL" id="GAKP01006273">
    <property type="protein sequence ID" value="JAC52679.1"/>
    <property type="molecule type" value="Transcribed_RNA"/>
</dbReference>
<accession>A0A034WDE3</accession>
<evidence type="ECO:0000313" key="2">
    <source>
        <dbReference type="Proteomes" id="UP001652620"/>
    </source>
</evidence>
<dbReference type="GeneID" id="105225584"/>
<proteinExistence type="predicted"/>
<dbReference type="RefSeq" id="XP_011202417.1">
    <property type="nucleotide sequence ID" value="XM_011204115.3"/>
</dbReference>
<dbReference type="Proteomes" id="UP001652620">
    <property type="component" value="Chromosome 5"/>
</dbReference>
<dbReference type="KEGG" id="bdr:105225584"/>
<reference evidence="3" key="2">
    <citation type="submission" date="2022-04" db="UniProtKB">
        <authorList>
            <consortium name="RefSeq"/>
        </authorList>
    </citation>
    <scope>IDENTIFICATION</scope>
    <source>
        <strain evidence="3">Punador</strain>
    </source>
</reference>
<evidence type="ECO:0000313" key="1">
    <source>
        <dbReference type="EMBL" id="JAC52679.1"/>
    </source>
</evidence>
<protein>
    <submittedName>
        <fullName evidence="3">uncharacterized protein LOC105225584</fullName>
    </submittedName>
</protein>
<name>A0A034WDE3_BACDO</name>
<gene>
    <name evidence="3" type="primary">LOC105225584</name>
</gene>
<dbReference type="RefSeq" id="XP_011202417.2">
    <property type="nucleotide sequence ID" value="XM_011204115.4"/>
</dbReference>
<reference evidence="1" key="1">
    <citation type="journal article" date="2014" name="BMC Genomics">
        <title>Characterizing the developmental transcriptome of the oriental fruit fly, Bactrocera dorsalis (Diptera: Tephritidae) through comparative genomic analysis with Drosophila melanogaster utilizing modENCODE datasets.</title>
        <authorList>
            <person name="Geib S.M."/>
            <person name="Calla B."/>
            <person name="Hall B."/>
            <person name="Hou S."/>
            <person name="Manoukis N.C."/>
        </authorList>
    </citation>
    <scope>NUCLEOTIDE SEQUENCE</scope>
    <source>
        <strain evidence="1">Punador</strain>
    </source>
</reference>
<evidence type="ECO:0000313" key="3">
    <source>
        <dbReference type="RefSeq" id="XP_011202417.1"/>
    </source>
</evidence>
<sequence>MIRTSFMDNDTLLINTSMDISESQRNTSYINRSQSSLSNEGDLSFLSSIDQELDALILGDELPAFEIRLVSPLGRTPSPIDSNEEDFRTPTRIQQLDCDSTASECLNSDFVTLEEINSLISPPADDKRCTADVSRCNSLETIFEGVFLNTPPKTGSIVRNVSTTRENLFEKFIINRMFSTKVNQVSNNDAVNEVRKLTSSEDIPQNNIK</sequence>
<keyword evidence="2" id="KW-1185">Reference proteome</keyword>
<organism evidence="1">
    <name type="scientific">Bactrocera dorsalis</name>
    <name type="common">Oriental fruit fly</name>
    <name type="synonym">Dacus dorsalis</name>
    <dbReference type="NCBI Taxonomy" id="27457"/>
    <lineage>
        <taxon>Eukaryota</taxon>
        <taxon>Metazoa</taxon>
        <taxon>Ecdysozoa</taxon>
        <taxon>Arthropoda</taxon>
        <taxon>Hexapoda</taxon>
        <taxon>Insecta</taxon>
        <taxon>Pterygota</taxon>
        <taxon>Neoptera</taxon>
        <taxon>Endopterygota</taxon>
        <taxon>Diptera</taxon>
        <taxon>Brachycera</taxon>
        <taxon>Muscomorpha</taxon>
        <taxon>Tephritoidea</taxon>
        <taxon>Tephritidae</taxon>
        <taxon>Bactrocera</taxon>
        <taxon>Bactrocera</taxon>
    </lineage>
</organism>